<keyword evidence="8" id="KW-1185">Reference proteome</keyword>
<dbReference type="InterPro" id="IPR022684">
    <property type="entry name" value="Calpain_cysteine_protease"/>
</dbReference>
<dbReference type="InterPro" id="IPR038765">
    <property type="entry name" value="Papain-like_cys_pep_sf"/>
</dbReference>
<dbReference type="Proteomes" id="UP000250266">
    <property type="component" value="Unassembled WGS sequence"/>
</dbReference>
<name>A0A8E2J9M6_9PEZI</name>
<evidence type="ECO:0000259" key="6">
    <source>
        <dbReference type="PROSITE" id="PS50203"/>
    </source>
</evidence>
<dbReference type="PROSITE" id="PS00139">
    <property type="entry name" value="THIOL_PROTEASE_CYS"/>
    <property type="match status" value="1"/>
</dbReference>
<dbReference type="AlphaFoldDB" id="A0A8E2J9M6"/>
<dbReference type="PANTHER" id="PTHR10183">
    <property type="entry name" value="CALPAIN"/>
    <property type="match status" value="1"/>
</dbReference>
<dbReference type="EMBL" id="KV745477">
    <property type="protein sequence ID" value="OCK74450.1"/>
    <property type="molecule type" value="Genomic_DNA"/>
</dbReference>
<dbReference type="CDD" id="cd00044">
    <property type="entry name" value="CysPc"/>
    <property type="match status" value="1"/>
</dbReference>
<organism evidence="7 8">
    <name type="scientific">Lepidopterella palustris CBS 459.81</name>
    <dbReference type="NCBI Taxonomy" id="1314670"/>
    <lineage>
        <taxon>Eukaryota</taxon>
        <taxon>Fungi</taxon>
        <taxon>Dikarya</taxon>
        <taxon>Ascomycota</taxon>
        <taxon>Pezizomycotina</taxon>
        <taxon>Dothideomycetes</taxon>
        <taxon>Pleosporomycetidae</taxon>
        <taxon>Mytilinidiales</taxon>
        <taxon>Argynnaceae</taxon>
        <taxon>Lepidopterella</taxon>
    </lineage>
</organism>
<sequence>MASDGDETSKDPQSTLNDFWEGLITKKPGKVTNIFPPSLYANLLPPLKPKGPAKGRNAADSYEAAAEECRNRVKRVVRECRRTNEKFTDPDFDIESDFGRGNCLKGLISGYDDSGAPSSSPVSVNQLKNCLSTLADSSLLGTPMVALDLNVLSKTLSGNDSDSDVGSEPGSVHRIEWIYDNPSFVVDGYSSSDVRQGGNGDCWWIAAVATLCSNQSLMDRICVARDEECGVYGFVFHRDGEWISTVIDDNLYLSNDDFDAWGDYYDASGEEERKYKKNHQTGSDALYFAKCADPNETWLPLLEKAYAKVHGDYKAISGGWSGEAVEDMTGGVTTSVMTNKILSKERLWKELMNTNKEFIFAASSPSLGPDSEARRGLALNHAYSVLKAVEEKDEEGNNVRLVLIRNPWGRRSWNGIGEWNGPWSDGSKEWTPYWMNKLGHKFGDDGMFWMSYEDLRNRFDILDRTRLFDKEWTVVQQWTSVSVSWVTGYLSTKFLVEIKKGGRTVFVLSQLDDRYFRGLEGQYTFELHFLLQDEGAANGEHIVRARSPWLGNRSVSAEVDLEPGRYEVLPKITAVRDPSMPEVQDVVKEWAEKNPQKLRQIGMNYDIAHAKGIVELTEEEKKAKERKEKEKREKEKAEKEKAEKEKEEFELWKKERAEKAEKEKAEKEKKEEKPEEKKDDKPEEKGDKTEDKKDDKSEEKAKNKPEEKEDKPEEKEDKPEEKEDKPAEVKPEERREGKSDEPKADEPSEEEKDSLPPAPPVLTTGAPSGPFQPGVGAGPDFGLYYEANADATSEPAAKPPPAETKTNPWNAVCVVGLRVYSIDKEVSIKLIKPKDPEEAASLDVDGATVAGATM</sequence>
<evidence type="ECO:0000256" key="5">
    <source>
        <dbReference type="SAM" id="MobiDB-lite"/>
    </source>
</evidence>
<evidence type="ECO:0000256" key="1">
    <source>
        <dbReference type="ARBA" id="ARBA00007623"/>
    </source>
</evidence>
<dbReference type="InterPro" id="IPR000169">
    <property type="entry name" value="Pept_cys_AS"/>
</dbReference>
<keyword evidence="3" id="KW-0378">Hydrolase</keyword>
<evidence type="ECO:0000256" key="2">
    <source>
        <dbReference type="PIRSR" id="PIRSR622684-1"/>
    </source>
</evidence>
<protein>
    <submittedName>
        <fullName evidence="7">Cysteine proteinase</fullName>
    </submittedName>
</protein>
<feature type="region of interest" description="Disordered" evidence="5">
    <location>
        <begin position="619"/>
        <end position="809"/>
    </location>
</feature>
<proteinExistence type="inferred from homology"/>
<dbReference type="GO" id="GO:0004198">
    <property type="term" value="F:calcium-dependent cysteine-type endopeptidase activity"/>
    <property type="evidence" value="ECO:0007669"/>
    <property type="project" value="InterPro"/>
</dbReference>
<dbReference type="InterPro" id="IPR001300">
    <property type="entry name" value="Peptidase_C2_calpain_cat"/>
</dbReference>
<evidence type="ECO:0000256" key="3">
    <source>
        <dbReference type="PROSITE-ProRule" id="PRU00239"/>
    </source>
</evidence>
<evidence type="ECO:0000313" key="8">
    <source>
        <dbReference type="Proteomes" id="UP000250266"/>
    </source>
</evidence>
<feature type="coiled-coil region" evidence="4">
    <location>
        <begin position="59"/>
        <end position="86"/>
    </location>
</feature>
<keyword evidence="3" id="KW-0645">Protease</keyword>
<dbReference type="SMART" id="SM00230">
    <property type="entry name" value="CysPc"/>
    <property type="match status" value="1"/>
</dbReference>
<feature type="active site" evidence="2 3">
    <location>
        <position position="381"/>
    </location>
</feature>
<dbReference type="PANTHER" id="PTHR10183:SF425">
    <property type="entry name" value="CALPAIN-5"/>
    <property type="match status" value="1"/>
</dbReference>
<feature type="compositionally biased region" description="Basic and acidic residues" evidence="5">
    <location>
        <begin position="619"/>
        <end position="746"/>
    </location>
</feature>
<dbReference type="Pfam" id="PF00648">
    <property type="entry name" value="Peptidase_C2"/>
    <property type="match status" value="1"/>
</dbReference>
<feature type="active site" evidence="2 3">
    <location>
        <position position="202"/>
    </location>
</feature>
<keyword evidence="4" id="KW-0175">Coiled coil</keyword>
<dbReference type="GO" id="GO:0006508">
    <property type="term" value="P:proteolysis"/>
    <property type="evidence" value="ECO:0007669"/>
    <property type="project" value="UniProtKB-KW"/>
</dbReference>
<accession>A0A8E2J9M6</accession>
<evidence type="ECO:0000313" key="7">
    <source>
        <dbReference type="EMBL" id="OCK74450.1"/>
    </source>
</evidence>
<dbReference type="SUPFAM" id="SSF54001">
    <property type="entry name" value="Cysteine proteinases"/>
    <property type="match status" value="1"/>
</dbReference>
<reference evidence="7 8" key="1">
    <citation type="journal article" date="2016" name="Nat. Commun.">
        <title>Ectomycorrhizal ecology is imprinted in the genome of the dominant symbiotic fungus Cenococcum geophilum.</title>
        <authorList>
            <consortium name="DOE Joint Genome Institute"/>
            <person name="Peter M."/>
            <person name="Kohler A."/>
            <person name="Ohm R.A."/>
            <person name="Kuo A."/>
            <person name="Krutzmann J."/>
            <person name="Morin E."/>
            <person name="Arend M."/>
            <person name="Barry K.W."/>
            <person name="Binder M."/>
            <person name="Choi C."/>
            <person name="Clum A."/>
            <person name="Copeland A."/>
            <person name="Grisel N."/>
            <person name="Haridas S."/>
            <person name="Kipfer T."/>
            <person name="LaButti K."/>
            <person name="Lindquist E."/>
            <person name="Lipzen A."/>
            <person name="Maire R."/>
            <person name="Meier B."/>
            <person name="Mihaltcheva S."/>
            <person name="Molinier V."/>
            <person name="Murat C."/>
            <person name="Poggeler S."/>
            <person name="Quandt C.A."/>
            <person name="Sperisen C."/>
            <person name="Tritt A."/>
            <person name="Tisserant E."/>
            <person name="Crous P.W."/>
            <person name="Henrissat B."/>
            <person name="Nehls U."/>
            <person name="Egli S."/>
            <person name="Spatafora J.W."/>
            <person name="Grigoriev I.V."/>
            <person name="Martin F.M."/>
        </authorList>
    </citation>
    <scope>NUCLEOTIDE SEQUENCE [LARGE SCALE GENOMIC DNA]</scope>
    <source>
        <strain evidence="7 8">CBS 459.81</strain>
    </source>
</reference>
<evidence type="ECO:0000256" key="4">
    <source>
        <dbReference type="SAM" id="Coils"/>
    </source>
</evidence>
<dbReference type="PROSITE" id="PS50203">
    <property type="entry name" value="CALPAIN_CAT"/>
    <property type="match status" value="1"/>
</dbReference>
<feature type="active site" evidence="2 3">
    <location>
        <position position="406"/>
    </location>
</feature>
<feature type="domain" description="Calpain catalytic" evidence="6">
    <location>
        <begin position="174"/>
        <end position="468"/>
    </location>
</feature>
<dbReference type="OrthoDB" id="424753at2759"/>
<comment type="similarity">
    <text evidence="1">Belongs to the peptidase C2 family.</text>
</comment>
<keyword evidence="3" id="KW-0788">Thiol protease</keyword>
<dbReference type="Gene3D" id="3.90.70.10">
    <property type="entry name" value="Cysteine proteinases"/>
    <property type="match status" value="1"/>
</dbReference>
<gene>
    <name evidence="7" type="ORF">K432DRAFT_409851</name>
</gene>